<dbReference type="GeneID" id="30201537"/>
<dbReference type="OrthoDB" id="3981114at2759"/>
<proteinExistence type="predicted"/>
<feature type="compositionally biased region" description="Acidic residues" evidence="1">
    <location>
        <begin position="315"/>
        <end position="333"/>
    </location>
</feature>
<dbReference type="PROSITE" id="PS50181">
    <property type="entry name" value="FBOX"/>
    <property type="match status" value="1"/>
</dbReference>
<evidence type="ECO:0000313" key="3">
    <source>
        <dbReference type="EMBL" id="ODQ61714.1"/>
    </source>
</evidence>
<reference evidence="3 4" key="1">
    <citation type="journal article" date="2016" name="Proc. Natl. Acad. Sci. U.S.A.">
        <title>Comparative genomics of biotechnologically important yeasts.</title>
        <authorList>
            <person name="Riley R."/>
            <person name="Haridas S."/>
            <person name="Wolfe K.H."/>
            <person name="Lopes M.R."/>
            <person name="Hittinger C.T."/>
            <person name="Goeker M."/>
            <person name="Salamov A.A."/>
            <person name="Wisecaver J.H."/>
            <person name="Long T.M."/>
            <person name="Calvey C.H."/>
            <person name="Aerts A.L."/>
            <person name="Barry K.W."/>
            <person name="Choi C."/>
            <person name="Clum A."/>
            <person name="Coughlan A.Y."/>
            <person name="Deshpande S."/>
            <person name="Douglass A.P."/>
            <person name="Hanson S.J."/>
            <person name="Klenk H.-P."/>
            <person name="LaButti K.M."/>
            <person name="Lapidus A."/>
            <person name="Lindquist E.A."/>
            <person name="Lipzen A.M."/>
            <person name="Meier-Kolthoff J.P."/>
            <person name="Ohm R.A."/>
            <person name="Otillar R.P."/>
            <person name="Pangilinan J.L."/>
            <person name="Peng Y."/>
            <person name="Rokas A."/>
            <person name="Rosa C.A."/>
            <person name="Scheuner C."/>
            <person name="Sibirny A.A."/>
            <person name="Slot J.C."/>
            <person name="Stielow J.B."/>
            <person name="Sun H."/>
            <person name="Kurtzman C.P."/>
            <person name="Blackwell M."/>
            <person name="Grigoriev I.V."/>
            <person name="Jeffries T.W."/>
        </authorList>
    </citation>
    <scope>NUCLEOTIDE SEQUENCE [LARGE SCALE GENOMIC DNA]</scope>
    <source>
        <strain evidence="4">ATCC 58044 / CBS 1984 / NCYC 433 / NRRL Y-366-8</strain>
    </source>
</reference>
<dbReference type="Proteomes" id="UP000094112">
    <property type="component" value="Unassembled WGS sequence"/>
</dbReference>
<dbReference type="InterPro" id="IPR001810">
    <property type="entry name" value="F-box_dom"/>
</dbReference>
<evidence type="ECO:0000256" key="1">
    <source>
        <dbReference type="SAM" id="MobiDB-lite"/>
    </source>
</evidence>
<accession>A0A1E3P922</accession>
<feature type="region of interest" description="Disordered" evidence="1">
    <location>
        <begin position="313"/>
        <end position="333"/>
    </location>
</feature>
<gene>
    <name evidence="3" type="ORF">WICANDRAFT_75915</name>
</gene>
<name>A0A1E3P922_WICAA</name>
<protein>
    <recommendedName>
        <fullName evidence="2">F-box domain-containing protein</fullName>
    </recommendedName>
</protein>
<feature type="region of interest" description="Disordered" evidence="1">
    <location>
        <begin position="1"/>
        <end position="25"/>
    </location>
</feature>
<dbReference type="AlphaFoldDB" id="A0A1E3P922"/>
<sequence length="674" mass="78721">MSDQVNPDRPQRRNGPDQSLSQPAAKKRKNVINILSLPEEALIKIASFLTQEDTLSLLYSNKAFERACKTRLYKKIIICEKYQDHYFFDMCNEKKITILSGWDNILNFFRMFHMKSFNDSPIDISKCVEDITSYNFLDRGRVDSYKVLSHSDLTTILNLRQFWNTVINGFDNLKVLVIPNLPLEKIFCLSPKLRYNLQKISICTEDDGALGSLDKYDIKLPSLKVLKLNFGKSLEKAKSAIDVVLKVITSDQMQNSTLEEIELNGLFGQADRHTEHTLRHLNFTNDINLTSVFVKGFNKGSKWEPYQFVSSISDNEAETDSENEIEGERDEAEDEIFRNAQEPHEMDGYDAAATDRESQIAYLLSEIEGSDVVFNGLSKTVSGLLYPILMHLRKKSVRFNNIKKLSLSNFEIPRERFEDETSIQLLVRTIFPNIENHVECLELRNIINTTFHDPYRNNVPYFQSDIPPSAINIFSDSPKQFPRLKKIFCCCGIDDSDIQDILEDVDRENKYNVCKLQLYELKNLLIKSPSVENIVVYASRHVHLRHFYRLISETTFRDNLKKLTFAKPDHFTQVARKILNARVFKKFNHFRNLKVLDDYYFGCSKKLVEHFIKTSRVNDFDDKDSISHTEDTEFFKEEFEYLFANDVKKFFRVCKNLQEFTYHGYTFERKNFLI</sequence>
<feature type="domain" description="F-box" evidence="2">
    <location>
        <begin position="31"/>
        <end position="76"/>
    </location>
</feature>
<evidence type="ECO:0000259" key="2">
    <source>
        <dbReference type="PROSITE" id="PS50181"/>
    </source>
</evidence>
<keyword evidence="4" id="KW-1185">Reference proteome</keyword>
<dbReference type="EMBL" id="KV454208">
    <property type="protein sequence ID" value="ODQ61714.1"/>
    <property type="molecule type" value="Genomic_DNA"/>
</dbReference>
<evidence type="ECO:0000313" key="4">
    <source>
        <dbReference type="Proteomes" id="UP000094112"/>
    </source>
</evidence>
<organism evidence="3 4">
    <name type="scientific">Wickerhamomyces anomalus (strain ATCC 58044 / CBS 1984 / NCYC 433 / NRRL Y-366-8)</name>
    <name type="common">Yeast</name>
    <name type="synonym">Hansenula anomala</name>
    <dbReference type="NCBI Taxonomy" id="683960"/>
    <lineage>
        <taxon>Eukaryota</taxon>
        <taxon>Fungi</taxon>
        <taxon>Dikarya</taxon>
        <taxon>Ascomycota</taxon>
        <taxon>Saccharomycotina</taxon>
        <taxon>Saccharomycetes</taxon>
        <taxon>Phaffomycetales</taxon>
        <taxon>Wickerhamomycetaceae</taxon>
        <taxon>Wickerhamomyces</taxon>
    </lineage>
</organism>
<dbReference type="RefSeq" id="XP_019040921.1">
    <property type="nucleotide sequence ID" value="XM_019184291.1"/>
</dbReference>